<dbReference type="CDD" id="cd03207">
    <property type="entry name" value="GST_C_8"/>
    <property type="match status" value="1"/>
</dbReference>
<feature type="domain" description="GST N-terminal" evidence="2">
    <location>
        <begin position="1"/>
        <end position="83"/>
    </location>
</feature>
<organism evidence="4 5">
    <name type="scientific">Endozoicomonas gorgoniicola</name>
    <dbReference type="NCBI Taxonomy" id="1234144"/>
    <lineage>
        <taxon>Bacteria</taxon>
        <taxon>Pseudomonadati</taxon>
        <taxon>Pseudomonadota</taxon>
        <taxon>Gammaproteobacteria</taxon>
        <taxon>Oceanospirillales</taxon>
        <taxon>Endozoicomonadaceae</taxon>
        <taxon>Endozoicomonas</taxon>
    </lineage>
</organism>
<dbReference type="CDD" id="cd03046">
    <property type="entry name" value="GST_N_GTT1_like"/>
    <property type="match status" value="1"/>
</dbReference>
<evidence type="ECO:0000313" key="4">
    <source>
        <dbReference type="EMBL" id="MCW7556182.1"/>
    </source>
</evidence>
<protein>
    <submittedName>
        <fullName evidence="4">Glutathione S-transferase family protein</fullName>
    </submittedName>
</protein>
<dbReference type="InterPro" id="IPR036249">
    <property type="entry name" value="Thioredoxin-like_sf"/>
</dbReference>
<dbReference type="SFLD" id="SFLDS00019">
    <property type="entry name" value="Glutathione_Transferase_(cytos"/>
    <property type="match status" value="1"/>
</dbReference>
<name>A0ABT3N3H1_9GAMM</name>
<dbReference type="SFLD" id="SFLDG01150">
    <property type="entry name" value="Main.1:_Beta-like"/>
    <property type="match status" value="1"/>
</dbReference>
<dbReference type="Proteomes" id="UP001209854">
    <property type="component" value="Unassembled WGS sequence"/>
</dbReference>
<feature type="domain" description="GST C-terminal" evidence="3">
    <location>
        <begin position="89"/>
        <end position="208"/>
    </location>
</feature>
<evidence type="ECO:0000313" key="5">
    <source>
        <dbReference type="Proteomes" id="UP001209854"/>
    </source>
</evidence>
<accession>A0ABT3N3H1</accession>
<dbReference type="PROSITE" id="PS50404">
    <property type="entry name" value="GST_NTER"/>
    <property type="match status" value="1"/>
</dbReference>
<dbReference type="PROSITE" id="PS50405">
    <property type="entry name" value="GST_CTER"/>
    <property type="match status" value="1"/>
</dbReference>
<dbReference type="PANTHER" id="PTHR44051">
    <property type="entry name" value="GLUTATHIONE S-TRANSFERASE-RELATED"/>
    <property type="match status" value="1"/>
</dbReference>
<dbReference type="InterPro" id="IPR004045">
    <property type="entry name" value="Glutathione_S-Trfase_N"/>
</dbReference>
<dbReference type="Gene3D" id="3.40.30.10">
    <property type="entry name" value="Glutaredoxin"/>
    <property type="match status" value="1"/>
</dbReference>
<reference evidence="4 5" key="1">
    <citation type="submission" date="2022-10" db="EMBL/GenBank/DDBJ databases">
        <title>High-quality genome sequences of two octocoral-associated bacteria, Endozoicomonas euniceicola EF212 and Endozoicomonas gorgoniicola PS125.</title>
        <authorList>
            <person name="Chiou Y.-J."/>
            <person name="Chen Y.-H."/>
        </authorList>
    </citation>
    <scope>NUCLEOTIDE SEQUENCE [LARGE SCALE GENOMIC DNA]</scope>
    <source>
        <strain evidence="4 5">PS125</strain>
    </source>
</reference>
<gene>
    <name evidence="4" type="ORF">NX722_26850</name>
</gene>
<dbReference type="Pfam" id="PF02798">
    <property type="entry name" value="GST_N"/>
    <property type="match status" value="1"/>
</dbReference>
<keyword evidence="5" id="KW-1185">Reference proteome</keyword>
<comment type="caution">
    <text evidence="4">The sequence shown here is derived from an EMBL/GenBank/DDBJ whole genome shotgun (WGS) entry which is preliminary data.</text>
</comment>
<dbReference type="SFLD" id="SFLDG00358">
    <property type="entry name" value="Main_(cytGST)"/>
    <property type="match status" value="1"/>
</dbReference>
<dbReference type="InterPro" id="IPR040079">
    <property type="entry name" value="Glutathione_S-Trfase"/>
</dbReference>
<evidence type="ECO:0000256" key="1">
    <source>
        <dbReference type="RuleBase" id="RU003494"/>
    </source>
</evidence>
<dbReference type="Gene3D" id="1.20.1050.10">
    <property type="match status" value="1"/>
</dbReference>
<dbReference type="InterPro" id="IPR010987">
    <property type="entry name" value="Glutathione-S-Trfase_C-like"/>
</dbReference>
<proteinExistence type="inferred from homology"/>
<dbReference type="SUPFAM" id="SSF52833">
    <property type="entry name" value="Thioredoxin-like"/>
    <property type="match status" value="1"/>
</dbReference>
<dbReference type="PANTHER" id="PTHR44051:SF8">
    <property type="entry name" value="GLUTATHIONE S-TRANSFERASE GSTA"/>
    <property type="match status" value="1"/>
</dbReference>
<dbReference type="InterPro" id="IPR036282">
    <property type="entry name" value="Glutathione-S-Trfase_C_sf"/>
</dbReference>
<comment type="similarity">
    <text evidence="1">Belongs to the GST superfamily.</text>
</comment>
<dbReference type="EMBL" id="JAPFCC010000001">
    <property type="protein sequence ID" value="MCW7556182.1"/>
    <property type="molecule type" value="Genomic_DNA"/>
</dbReference>
<dbReference type="RefSeq" id="WP_262565892.1">
    <property type="nucleotide sequence ID" value="NZ_JAPFCC010000001.1"/>
</dbReference>
<evidence type="ECO:0000259" key="3">
    <source>
        <dbReference type="PROSITE" id="PS50405"/>
    </source>
</evidence>
<dbReference type="InterPro" id="IPR004046">
    <property type="entry name" value="GST_C"/>
</dbReference>
<evidence type="ECO:0000259" key="2">
    <source>
        <dbReference type="PROSITE" id="PS50404"/>
    </source>
</evidence>
<dbReference type="SUPFAM" id="SSF47616">
    <property type="entry name" value="GST C-terminal domain-like"/>
    <property type="match status" value="1"/>
</dbReference>
<dbReference type="Pfam" id="PF00043">
    <property type="entry name" value="GST_C"/>
    <property type="match status" value="1"/>
</dbReference>
<sequence>MISLYGSGQARSFRALWALEEAGLDFEYQHVRIGQSDEGGSRHPSYLALNSQGKIPTLVHDDLVLTESAAIVNYIAALVPEKQLMPLDDNAMRAKYDEFCFFVLSDLEQPLWTTGKHRFVLPEDYRVEAVFETAQWEFKRSLKALDQYMDGQEYVVGNRFTCADILLAQTINWALRFGFEVPEPYQEYRERLYQRPACQRAAEAATAK</sequence>